<evidence type="ECO:0000313" key="3">
    <source>
        <dbReference type="Proteomes" id="UP001352223"/>
    </source>
</evidence>
<evidence type="ECO:0000313" key="2">
    <source>
        <dbReference type="EMBL" id="MEB3962096.1"/>
    </source>
</evidence>
<keyword evidence="3" id="KW-1185">Reference proteome</keyword>
<organism evidence="2 3">
    <name type="scientific">Streptomyces kunmingensis</name>
    <dbReference type="NCBI Taxonomy" id="68225"/>
    <lineage>
        <taxon>Bacteria</taxon>
        <taxon>Bacillati</taxon>
        <taxon>Actinomycetota</taxon>
        <taxon>Actinomycetes</taxon>
        <taxon>Kitasatosporales</taxon>
        <taxon>Streptomycetaceae</taxon>
        <taxon>Streptomyces</taxon>
    </lineage>
</organism>
<dbReference type="Proteomes" id="UP001352223">
    <property type="component" value="Unassembled WGS sequence"/>
</dbReference>
<proteinExistence type="predicted"/>
<dbReference type="RefSeq" id="WP_324769527.1">
    <property type="nucleotide sequence ID" value="NZ_BAAATS010000019.1"/>
</dbReference>
<accession>A0ABU6CBL5</accession>
<dbReference type="EMBL" id="JAOZYB010000124">
    <property type="protein sequence ID" value="MEB3962096.1"/>
    <property type="molecule type" value="Genomic_DNA"/>
</dbReference>
<protein>
    <submittedName>
        <fullName evidence="2">Uncharacterized protein</fullName>
    </submittedName>
</protein>
<feature type="compositionally biased region" description="Basic residues" evidence="1">
    <location>
        <begin position="51"/>
        <end position="60"/>
    </location>
</feature>
<name>A0ABU6CBL5_9ACTN</name>
<feature type="region of interest" description="Disordered" evidence="1">
    <location>
        <begin position="32"/>
        <end position="60"/>
    </location>
</feature>
<evidence type="ECO:0000256" key="1">
    <source>
        <dbReference type="SAM" id="MobiDB-lite"/>
    </source>
</evidence>
<sequence length="60" mass="6840">MFEYELHQARSAELIQQAEAYRLARAALKARRAARHSARQEAEGRVSTNGPRRHRAPRAA</sequence>
<gene>
    <name evidence="2" type="ORF">OKJ48_17840</name>
</gene>
<reference evidence="2 3" key="1">
    <citation type="submission" date="2022-10" db="EMBL/GenBank/DDBJ databases">
        <authorList>
            <person name="Xie J."/>
            <person name="Shen N."/>
        </authorList>
    </citation>
    <scope>NUCLEOTIDE SEQUENCE [LARGE SCALE GENOMIC DNA]</scope>
    <source>
        <strain evidence="2 3">DSM 41681</strain>
    </source>
</reference>
<comment type="caution">
    <text evidence="2">The sequence shown here is derived from an EMBL/GenBank/DDBJ whole genome shotgun (WGS) entry which is preliminary data.</text>
</comment>